<accession>A0A3B1AL02</accession>
<dbReference type="SUPFAM" id="SSF47598">
    <property type="entry name" value="Ribbon-helix-helix"/>
    <property type="match status" value="1"/>
</dbReference>
<dbReference type="Pfam" id="PF03693">
    <property type="entry name" value="ParD_antitoxin"/>
    <property type="match status" value="1"/>
</dbReference>
<sequence length="82" mass="9257">MNFSLGKNLEKYVSNQVQDGMFNNASEVIRDALRMHEEYQLKLARLRRDINMGLQSIKDGNISHATANDIMNEAMGEIGGNE</sequence>
<dbReference type="GO" id="GO:0006355">
    <property type="term" value="P:regulation of DNA-templated transcription"/>
    <property type="evidence" value="ECO:0007669"/>
    <property type="project" value="InterPro"/>
</dbReference>
<reference evidence="3" key="1">
    <citation type="submission" date="2018-06" db="EMBL/GenBank/DDBJ databases">
        <authorList>
            <person name="Zhirakovskaya E."/>
        </authorList>
    </citation>
    <scope>NUCLEOTIDE SEQUENCE</scope>
</reference>
<dbReference type="CDD" id="cd22231">
    <property type="entry name" value="RHH_NikR_HicB-like"/>
    <property type="match status" value="1"/>
</dbReference>
<comment type="similarity">
    <text evidence="1">Belongs to the ParD antitoxin family.</text>
</comment>
<dbReference type="InterPro" id="IPR038296">
    <property type="entry name" value="ParD_sf"/>
</dbReference>
<dbReference type="Gene3D" id="6.10.10.120">
    <property type="entry name" value="Antitoxin ParD1-like"/>
    <property type="match status" value="1"/>
</dbReference>
<dbReference type="PANTHER" id="PTHR36582:SF2">
    <property type="entry name" value="ANTITOXIN PARD"/>
    <property type="match status" value="1"/>
</dbReference>
<dbReference type="InterPro" id="IPR022789">
    <property type="entry name" value="ParD"/>
</dbReference>
<dbReference type="NCBIfam" id="TIGR02606">
    <property type="entry name" value="antidote_CC2985"/>
    <property type="match status" value="1"/>
</dbReference>
<evidence type="ECO:0000256" key="2">
    <source>
        <dbReference type="ARBA" id="ARBA00022649"/>
    </source>
</evidence>
<keyword evidence="2" id="KW-1277">Toxin-antitoxin system</keyword>
<dbReference type="PANTHER" id="PTHR36582">
    <property type="entry name" value="ANTITOXIN PARD"/>
    <property type="match status" value="1"/>
</dbReference>
<organism evidence="3">
    <name type="scientific">hydrothermal vent metagenome</name>
    <dbReference type="NCBI Taxonomy" id="652676"/>
    <lineage>
        <taxon>unclassified sequences</taxon>
        <taxon>metagenomes</taxon>
        <taxon>ecological metagenomes</taxon>
    </lineage>
</organism>
<gene>
    <name evidence="3" type="ORF">MNBD_ALPHA03-786</name>
</gene>
<evidence type="ECO:0000256" key="1">
    <source>
        <dbReference type="ARBA" id="ARBA00008580"/>
    </source>
</evidence>
<dbReference type="InterPro" id="IPR010985">
    <property type="entry name" value="Ribbon_hlx_hlx"/>
</dbReference>
<evidence type="ECO:0008006" key="4">
    <source>
        <dbReference type="Google" id="ProtNLM"/>
    </source>
</evidence>
<dbReference type="AlphaFoldDB" id="A0A3B1AL02"/>
<dbReference type="EMBL" id="UOFW01000007">
    <property type="protein sequence ID" value="VAX02391.1"/>
    <property type="molecule type" value="Genomic_DNA"/>
</dbReference>
<protein>
    <recommendedName>
        <fullName evidence="4">ParD protein (Antitoxin to ParE)</fullName>
    </recommendedName>
</protein>
<evidence type="ECO:0000313" key="3">
    <source>
        <dbReference type="EMBL" id="VAX02391.1"/>
    </source>
</evidence>
<name>A0A3B1AL02_9ZZZZ</name>
<proteinExistence type="inferred from homology"/>